<dbReference type="PANTHER" id="PTHR46106">
    <property type="entry name" value="IA-2 PROTEIN TYROSINE PHOSPHATASE, ISOFORM C"/>
    <property type="match status" value="1"/>
</dbReference>
<keyword evidence="3" id="KW-0732">Signal</keyword>
<dbReference type="Pfam" id="PF11548">
    <property type="entry name" value="Receptor_IA-2"/>
    <property type="match status" value="1"/>
</dbReference>
<evidence type="ECO:0000313" key="10">
    <source>
        <dbReference type="EMBL" id="TKS67345.1"/>
    </source>
</evidence>
<dbReference type="EMBL" id="CM014079">
    <property type="protein sequence ID" value="TKS67345.1"/>
    <property type="molecule type" value="Genomic_DNA"/>
</dbReference>
<evidence type="ECO:0000256" key="2">
    <source>
        <dbReference type="ARBA" id="ARBA00022692"/>
    </source>
</evidence>
<evidence type="ECO:0000256" key="7">
    <source>
        <dbReference type="ARBA" id="ARBA00023180"/>
    </source>
</evidence>
<evidence type="ECO:0000256" key="5">
    <source>
        <dbReference type="ARBA" id="ARBA00023136"/>
    </source>
</evidence>
<dbReference type="InterPro" id="IPR038112">
    <property type="entry name" value="Receptor_IA-2_ectodomain_sf"/>
</dbReference>
<dbReference type="STRING" id="240159.A0A4U5U3C1"/>
<feature type="region of interest" description="Disordered" evidence="8">
    <location>
        <begin position="158"/>
        <end position="179"/>
    </location>
</feature>
<evidence type="ECO:0000256" key="8">
    <source>
        <dbReference type="SAM" id="MobiDB-lite"/>
    </source>
</evidence>
<dbReference type="GO" id="GO:0016020">
    <property type="term" value="C:membrane"/>
    <property type="evidence" value="ECO:0007669"/>
    <property type="project" value="UniProtKB-SubCell"/>
</dbReference>
<evidence type="ECO:0000256" key="6">
    <source>
        <dbReference type="ARBA" id="ARBA00023170"/>
    </source>
</evidence>
<feature type="compositionally biased region" description="Pro residues" evidence="8">
    <location>
        <begin position="305"/>
        <end position="316"/>
    </location>
</feature>
<proteinExistence type="predicted"/>
<dbReference type="AlphaFoldDB" id="A0A4U5U3C1"/>
<dbReference type="Gene3D" id="3.30.70.2470">
    <property type="entry name" value="Protein-tyrosine phosphatase receptor IA-2 ectodomain"/>
    <property type="match status" value="1"/>
</dbReference>
<keyword evidence="5" id="KW-0472">Membrane</keyword>
<feature type="compositionally biased region" description="Low complexity" evidence="8">
    <location>
        <begin position="317"/>
        <end position="348"/>
    </location>
</feature>
<comment type="subcellular location">
    <subcellularLocation>
        <location evidence="1">Membrane</location>
        <topology evidence="1">Single-pass membrane protein</topology>
    </subcellularLocation>
</comment>
<sequence>MPIPCQASTERCIRSCQGWDHCVTIRAKAKNLVFHWPVACLRENCARVISSAQMCRTSNQDQVQYQVTVPVLKRMQEVLKELMQKVLSFGSLYIARSKQLNPPYHRSSKSGSTSPGGNYVDYMIVEPPQSPLRMQTASMDPYTYHQHRYQDVERSLLGAGGGYARPSSRSQTNQRERERDRQLLQEALSHYLASAQPSYRQRGAAPMAPAGLPYYEDFEVEIPVDYVEDYTLEERLDDLLQRMSGVLQRYGTDPRELSQEQLYKLALILQLRQAQDKTDPTEKDLVTLKEMQLLKTDSVSHKPAKPAPVPGPPAAPPATSSASVPATPPAKSASKSPSASQPPQVAPAEAGHGLKEQGPPLVEGTGAKEEYGYIITNQSHLSLYEGVKLLELLADKIHLTTSSFINIR</sequence>
<dbReference type="GO" id="GO:0035773">
    <property type="term" value="P:insulin secretion involved in cellular response to glucose stimulus"/>
    <property type="evidence" value="ECO:0007669"/>
    <property type="project" value="TreeGrafter"/>
</dbReference>
<accession>A0A4U5U3C1</accession>
<evidence type="ECO:0000256" key="3">
    <source>
        <dbReference type="ARBA" id="ARBA00022729"/>
    </source>
</evidence>
<dbReference type="InterPro" id="IPR033522">
    <property type="entry name" value="IA-2/IA-2_beta"/>
</dbReference>
<reference evidence="10 11" key="1">
    <citation type="submission" date="2019-01" db="EMBL/GenBank/DDBJ databases">
        <title>Genome Assembly of Collichthys lucidus.</title>
        <authorList>
            <person name="Cai M."/>
            <person name="Xiao S."/>
        </authorList>
    </citation>
    <scope>NUCLEOTIDE SEQUENCE [LARGE SCALE GENOMIC DNA]</scope>
    <source>
        <strain evidence="10">JT15FE1705JMU</strain>
        <tissue evidence="10">Muscle</tissue>
    </source>
</reference>
<keyword evidence="7" id="KW-0325">Glycoprotein</keyword>
<feature type="region of interest" description="Disordered" evidence="8">
    <location>
        <begin position="297"/>
        <end position="363"/>
    </location>
</feature>
<keyword evidence="6 10" id="KW-0675">Receptor</keyword>
<evidence type="ECO:0000259" key="9">
    <source>
        <dbReference type="Pfam" id="PF11548"/>
    </source>
</evidence>
<keyword evidence="4" id="KW-1133">Transmembrane helix</keyword>
<keyword evidence="2" id="KW-0812">Transmembrane</keyword>
<dbReference type="Proteomes" id="UP000298787">
    <property type="component" value="Chromosome 2"/>
</dbReference>
<evidence type="ECO:0000313" key="11">
    <source>
        <dbReference type="Proteomes" id="UP000298787"/>
    </source>
</evidence>
<feature type="domain" description="Protein-tyrosine phosphatase receptor IA-2 ectodomain" evidence="9">
    <location>
        <begin position="369"/>
        <end position="408"/>
    </location>
</feature>
<keyword evidence="11" id="KW-1185">Reference proteome</keyword>
<dbReference type="GO" id="GO:0030141">
    <property type="term" value="C:secretory granule"/>
    <property type="evidence" value="ECO:0007669"/>
    <property type="project" value="InterPro"/>
</dbReference>
<evidence type="ECO:0000256" key="4">
    <source>
        <dbReference type="ARBA" id="ARBA00022989"/>
    </source>
</evidence>
<dbReference type="InterPro" id="IPR021613">
    <property type="entry name" value="Receptor_IA-2_dom"/>
</dbReference>
<dbReference type="GO" id="GO:0051046">
    <property type="term" value="P:regulation of secretion"/>
    <property type="evidence" value="ECO:0007669"/>
    <property type="project" value="TreeGrafter"/>
</dbReference>
<organism evidence="10 11">
    <name type="scientific">Collichthys lucidus</name>
    <name type="common">Big head croaker</name>
    <name type="synonym">Sciaena lucida</name>
    <dbReference type="NCBI Taxonomy" id="240159"/>
    <lineage>
        <taxon>Eukaryota</taxon>
        <taxon>Metazoa</taxon>
        <taxon>Chordata</taxon>
        <taxon>Craniata</taxon>
        <taxon>Vertebrata</taxon>
        <taxon>Euteleostomi</taxon>
        <taxon>Actinopterygii</taxon>
        <taxon>Neopterygii</taxon>
        <taxon>Teleostei</taxon>
        <taxon>Neoteleostei</taxon>
        <taxon>Acanthomorphata</taxon>
        <taxon>Eupercaria</taxon>
        <taxon>Sciaenidae</taxon>
        <taxon>Collichthys</taxon>
    </lineage>
</organism>
<gene>
    <name evidence="10" type="ORF">D9C73_001331</name>
</gene>
<dbReference type="PANTHER" id="PTHR46106:SF1">
    <property type="entry name" value="RECEPTOR-TYPE TYROSINE-PROTEIN PHOSPHATASE-LIKE N"/>
    <property type="match status" value="1"/>
</dbReference>
<protein>
    <submittedName>
        <fullName evidence="10">Receptor-type tyrosine-protein phosphatase-like N</fullName>
    </submittedName>
</protein>
<evidence type="ECO:0000256" key="1">
    <source>
        <dbReference type="ARBA" id="ARBA00004167"/>
    </source>
</evidence>
<dbReference type="GO" id="GO:0045202">
    <property type="term" value="C:synapse"/>
    <property type="evidence" value="ECO:0007669"/>
    <property type="project" value="TreeGrafter"/>
</dbReference>
<name>A0A4U5U3C1_COLLU</name>